<evidence type="ECO:0000256" key="6">
    <source>
        <dbReference type="ARBA" id="ARBA00022781"/>
    </source>
</evidence>
<evidence type="ECO:0000256" key="12">
    <source>
        <dbReference type="ARBA" id="ARBA00025614"/>
    </source>
</evidence>
<keyword evidence="2 15" id="KW-0813">Transport</keyword>
<dbReference type="EMBL" id="JAHXRF010000010">
    <property type="protein sequence ID" value="MBW4865841.1"/>
    <property type="molecule type" value="Genomic_DNA"/>
</dbReference>
<dbReference type="AlphaFoldDB" id="A0AAW4NM05"/>
<keyword evidence="5 15" id="KW-0812">Transmembrane</keyword>
<comment type="function">
    <text evidence="12">Component of the F(0) channel, it forms part of the peripheral stalk, linking F(1) to F(0). The b'-subunit is a diverged and duplicated form of b found in plants and photosynthetic bacteria.</text>
</comment>
<evidence type="ECO:0000256" key="8">
    <source>
        <dbReference type="ARBA" id="ARBA00023065"/>
    </source>
</evidence>
<keyword evidence="8 15" id="KW-0406">Ion transport</keyword>
<dbReference type="CDD" id="cd06503">
    <property type="entry name" value="ATP-synt_Fo_b"/>
    <property type="match status" value="1"/>
</dbReference>
<keyword evidence="10 15" id="KW-0066">ATP synthesis</keyword>
<dbReference type="RefSeq" id="WP_007133526.1">
    <property type="nucleotide sequence ID" value="NZ_CABKPN010000001.1"/>
</dbReference>
<evidence type="ECO:0000256" key="3">
    <source>
        <dbReference type="ARBA" id="ARBA00022475"/>
    </source>
</evidence>
<comment type="function">
    <text evidence="11 15">F(1)F(0) ATP synthase produces ATP from ADP in the presence of a proton or sodium gradient. F-type ATPases consist of two structural domains, F(1) containing the extramembraneous catalytic core and F(0) containing the membrane proton channel, linked together by a central stalk and a peripheral stalk. During catalysis, ATP synthesis in the catalytic domain of F(1) is coupled via a rotary mechanism of the central stalk subunits to proton translocation.</text>
</comment>
<keyword evidence="3 15" id="KW-1003">Cell membrane</keyword>
<gene>
    <name evidence="15 17" type="primary">atpF</name>
    <name evidence="17" type="ORF">KZY68_07440</name>
</gene>
<dbReference type="HAMAP" id="MF_01398">
    <property type="entry name" value="ATP_synth_b_bprime"/>
    <property type="match status" value="1"/>
</dbReference>
<comment type="subunit">
    <text evidence="15">F-type ATPases have 2 components, F(1) - the catalytic core - and F(0) - the membrane proton channel. F(1) has five subunits: alpha(3), beta(3), gamma(1), delta(1), epsilon(1). F(0) has three main subunits: a(1), b(2) and c(10-14). The alpha and beta chains form an alternating ring which encloses part of the gamma chain. F(1) is attached to F(0) by a central stalk formed by the gamma and epsilon chains, while a peripheral stalk is formed by the delta and b chains.</text>
</comment>
<dbReference type="SUPFAM" id="SSF81573">
    <property type="entry name" value="F1F0 ATP synthase subunit B, membrane domain"/>
    <property type="match status" value="1"/>
</dbReference>
<evidence type="ECO:0000313" key="17">
    <source>
        <dbReference type="EMBL" id="MBW4865841.1"/>
    </source>
</evidence>
<dbReference type="GO" id="GO:0012505">
    <property type="term" value="C:endomembrane system"/>
    <property type="evidence" value="ECO:0007669"/>
    <property type="project" value="UniProtKB-SubCell"/>
</dbReference>
<evidence type="ECO:0000256" key="4">
    <source>
        <dbReference type="ARBA" id="ARBA00022547"/>
    </source>
</evidence>
<dbReference type="InterPro" id="IPR050059">
    <property type="entry name" value="ATP_synthase_B_chain"/>
</dbReference>
<evidence type="ECO:0000313" key="18">
    <source>
        <dbReference type="Proteomes" id="UP001196873"/>
    </source>
</evidence>
<reference evidence="17" key="1">
    <citation type="submission" date="2021-07" db="EMBL/GenBank/DDBJ databases">
        <title>Genomic diversity and antimicrobial resistance of Prevotella spp. isolated from chronic lung disease airways.</title>
        <authorList>
            <person name="Webb K.A."/>
            <person name="Olagoke O.S."/>
            <person name="Baird T."/>
            <person name="Neill J."/>
            <person name="Pham A."/>
            <person name="Wells T.J."/>
            <person name="Ramsay K.A."/>
            <person name="Bell S.C."/>
            <person name="Sarovich D.S."/>
            <person name="Price E.P."/>
        </authorList>
    </citation>
    <scope>NUCLEOTIDE SEQUENCE</scope>
    <source>
        <strain evidence="17">SCHI0047.S.3</strain>
    </source>
</reference>
<sequence length="172" mass="19672">MENLPSILTPDLGLLIWMLAAFLVVFFFLARFGFPVIIKMVDERKRYIDDSLSKAHEAAERLLNIKQEGEALIQEAREQQAKIMKDAATTRDAIIEQAQEKARDEGARIISEAKKQIEVEKQSAIRDIRSQVAELSIQVAEKILREKLSTDKSQMEMIDRLLDNVSKKESKD</sequence>
<evidence type="ECO:0000256" key="1">
    <source>
        <dbReference type="ARBA" id="ARBA00005513"/>
    </source>
</evidence>
<keyword evidence="9 15" id="KW-0472">Membrane</keyword>
<dbReference type="GeneID" id="78497900"/>
<dbReference type="InterPro" id="IPR028987">
    <property type="entry name" value="ATP_synth_B-like_membr_sf"/>
</dbReference>
<keyword evidence="4 15" id="KW-0138">CF(0)</keyword>
<evidence type="ECO:0000256" key="16">
    <source>
        <dbReference type="RuleBase" id="RU003848"/>
    </source>
</evidence>
<evidence type="ECO:0000256" key="2">
    <source>
        <dbReference type="ARBA" id="ARBA00022448"/>
    </source>
</evidence>
<dbReference type="PANTHER" id="PTHR33445">
    <property type="entry name" value="ATP SYNTHASE SUBUNIT B', CHLOROPLASTIC"/>
    <property type="match status" value="1"/>
</dbReference>
<dbReference type="PANTHER" id="PTHR33445:SF1">
    <property type="entry name" value="ATP SYNTHASE SUBUNIT B"/>
    <property type="match status" value="1"/>
</dbReference>
<feature type="transmembrane region" description="Helical" evidence="15">
    <location>
        <begin position="12"/>
        <end position="38"/>
    </location>
</feature>
<dbReference type="GO" id="GO:0046961">
    <property type="term" value="F:proton-transporting ATPase activity, rotational mechanism"/>
    <property type="evidence" value="ECO:0007669"/>
    <property type="project" value="TreeGrafter"/>
</dbReference>
<dbReference type="InterPro" id="IPR005864">
    <property type="entry name" value="ATP_synth_F0_bsu_bac"/>
</dbReference>
<dbReference type="Pfam" id="PF00430">
    <property type="entry name" value="ATP-synt_B"/>
    <property type="match status" value="1"/>
</dbReference>
<evidence type="ECO:0000256" key="9">
    <source>
        <dbReference type="ARBA" id="ARBA00023136"/>
    </source>
</evidence>
<evidence type="ECO:0000256" key="10">
    <source>
        <dbReference type="ARBA" id="ARBA00023310"/>
    </source>
</evidence>
<protein>
    <recommendedName>
        <fullName evidence="15">ATP synthase subunit b</fullName>
    </recommendedName>
    <alternativeName>
        <fullName evidence="15">ATP synthase F(0) sector subunit b</fullName>
    </alternativeName>
    <alternativeName>
        <fullName evidence="15">ATPase subunit I</fullName>
    </alternativeName>
    <alternativeName>
        <fullName evidence="15">F-type ATPase subunit b</fullName>
        <shortName evidence="15">F-ATPase subunit b</shortName>
    </alternativeName>
</protein>
<comment type="subunit">
    <text evidence="13">F-type ATPases have 2 components, F(1) - the catalytic core - and F(0) - the membrane proton channel. F(1) has five subunits: alpha(3), beta(3), gamma(1), delta(1), epsilon(1). F(0) has four main subunits: a(1), b(2) and c(10-14). The alpha and beta chains form an alternating ring which encloses part of the gamma chain. F(1) is attached to F(0) by a central stalk formed by the gamma and epsilon chains, while a peripheral stalk is formed by the delta and b chains.</text>
</comment>
<dbReference type="InterPro" id="IPR002146">
    <property type="entry name" value="ATP_synth_b/b'su_bac/chlpt"/>
</dbReference>
<proteinExistence type="inferred from homology"/>
<comment type="caution">
    <text evidence="17">The sequence shown here is derived from an EMBL/GenBank/DDBJ whole genome shotgun (WGS) entry which is preliminary data.</text>
</comment>
<dbReference type="Gene3D" id="1.20.5.620">
    <property type="entry name" value="F1F0 ATP synthase subunit B, membrane domain"/>
    <property type="match status" value="1"/>
</dbReference>
<comment type="similarity">
    <text evidence="1 15 16">Belongs to the ATPase B chain family.</text>
</comment>
<dbReference type="GO" id="GO:0046933">
    <property type="term" value="F:proton-transporting ATP synthase activity, rotational mechanism"/>
    <property type="evidence" value="ECO:0007669"/>
    <property type="project" value="UniProtKB-UniRule"/>
</dbReference>
<evidence type="ECO:0000256" key="7">
    <source>
        <dbReference type="ARBA" id="ARBA00022989"/>
    </source>
</evidence>
<dbReference type="GO" id="GO:0005886">
    <property type="term" value="C:plasma membrane"/>
    <property type="evidence" value="ECO:0007669"/>
    <property type="project" value="UniProtKB-SubCell"/>
</dbReference>
<keyword evidence="6 15" id="KW-0375">Hydrogen ion transport</keyword>
<organism evidence="17 18">
    <name type="scientific">Segatella salivae</name>
    <dbReference type="NCBI Taxonomy" id="228604"/>
    <lineage>
        <taxon>Bacteria</taxon>
        <taxon>Pseudomonadati</taxon>
        <taxon>Bacteroidota</taxon>
        <taxon>Bacteroidia</taxon>
        <taxon>Bacteroidales</taxon>
        <taxon>Prevotellaceae</taxon>
        <taxon>Segatella</taxon>
    </lineage>
</organism>
<accession>A0AAW4NM05</accession>
<dbReference type="NCBIfam" id="TIGR01144">
    <property type="entry name" value="ATP_synt_b"/>
    <property type="match status" value="1"/>
</dbReference>
<evidence type="ECO:0000256" key="11">
    <source>
        <dbReference type="ARBA" id="ARBA00025198"/>
    </source>
</evidence>
<dbReference type="GO" id="GO:0045259">
    <property type="term" value="C:proton-transporting ATP synthase complex"/>
    <property type="evidence" value="ECO:0007669"/>
    <property type="project" value="UniProtKB-KW"/>
</dbReference>
<keyword evidence="7 15" id="KW-1133">Transmembrane helix</keyword>
<evidence type="ECO:0000256" key="14">
    <source>
        <dbReference type="ARBA" id="ARBA00037847"/>
    </source>
</evidence>
<comment type="subcellular location">
    <subcellularLocation>
        <location evidence="15">Cell membrane</location>
        <topology evidence="15">Single-pass membrane protein</topology>
    </subcellularLocation>
    <subcellularLocation>
        <location evidence="14">Endomembrane system</location>
        <topology evidence="14">Single-pass membrane protein</topology>
    </subcellularLocation>
</comment>
<evidence type="ECO:0000256" key="15">
    <source>
        <dbReference type="HAMAP-Rule" id="MF_01398"/>
    </source>
</evidence>
<evidence type="ECO:0000256" key="5">
    <source>
        <dbReference type="ARBA" id="ARBA00022692"/>
    </source>
</evidence>
<evidence type="ECO:0000256" key="13">
    <source>
        <dbReference type="ARBA" id="ARBA00026054"/>
    </source>
</evidence>
<name>A0AAW4NM05_9BACT</name>
<dbReference type="Proteomes" id="UP001196873">
    <property type="component" value="Unassembled WGS sequence"/>
</dbReference>